<dbReference type="AlphaFoldDB" id="F0WTR3"/>
<proteinExistence type="predicted"/>
<evidence type="ECO:0000313" key="1">
    <source>
        <dbReference type="EMBL" id="CCA24756.1"/>
    </source>
</evidence>
<dbReference type="HOGENOM" id="CLU_2054053_0_0_1"/>
<sequence>MGICYDSLELSTIQLWRWPSDARFIANQTHDHTWNCAYCTPRTSVQVFLEKKRQDFQNIKASILMRHSDKQTNIQCRRVHVVAFAQLARNCVGEMRCHGLGESPTQYKTDKCELPCNWRI</sequence>
<protein>
    <submittedName>
        <fullName evidence="1">AlNc14C257G9738 protein</fullName>
    </submittedName>
</protein>
<organism evidence="1">
    <name type="scientific">Albugo laibachii Nc14</name>
    <dbReference type="NCBI Taxonomy" id="890382"/>
    <lineage>
        <taxon>Eukaryota</taxon>
        <taxon>Sar</taxon>
        <taxon>Stramenopiles</taxon>
        <taxon>Oomycota</taxon>
        <taxon>Peronosporomycetes</taxon>
        <taxon>Albuginales</taxon>
        <taxon>Albuginaceae</taxon>
        <taxon>Albugo</taxon>
    </lineage>
</organism>
<dbReference type="EMBL" id="FR824302">
    <property type="protein sequence ID" value="CCA24756.1"/>
    <property type="molecule type" value="Genomic_DNA"/>
</dbReference>
<reference evidence="1" key="1">
    <citation type="journal article" date="2011" name="PLoS Biol.">
        <title>Gene gain and loss during evolution of obligate parasitism in the white rust pathogen of Arabidopsis thaliana.</title>
        <authorList>
            <person name="Kemen E."/>
            <person name="Gardiner A."/>
            <person name="Schultz-Larsen T."/>
            <person name="Kemen A.C."/>
            <person name="Balmuth A.L."/>
            <person name="Robert-Seilaniantz A."/>
            <person name="Bailey K."/>
            <person name="Holub E."/>
            <person name="Studholme D.J."/>
            <person name="Maclean D."/>
            <person name="Jones J.D."/>
        </authorList>
    </citation>
    <scope>NUCLEOTIDE SEQUENCE</scope>
</reference>
<reference evidence="1" key="2">
    <citation type="submission" date="2011-02" db="EMBL/GenBank/DDBJ databases">
        <authorList>
            <person name="MacLean D."/>
        </authorList>
    </citation>
    <scope>NUCLEOTIDE SEQUENCE</scope>
</reference>
<accession>F0WTR3</accession>
<gene>
    <name evidence="1" type="primary">AlNc14C257G9738</name>
    <name evidence="1" type="ORF">ALNC14_109000</name>
</gene>
<name>F0WTR3_9STRA</name>